<dbReference type="PROSITE" id="PS50994">
    <property type="entry name" value="INTEGRASE"/>
    <property type="match status" value="1"/>
</dbReference>
<evidence type="ECO:0000259" key="1">
    <source>
        <dbReference type="PROSITE" id="PS50994"/>
    </source>
</evidence>
<dbReference type="OrthoDB" id="2016337at2759"/>
<organism evidence="2 3">
    <name type="scientific">Mucuna pruriens</name>
    <name type="common">Velvet bean</name>
    <name type="synonym">Dolichos pruriens</name>
    <dbReference type="NCBI Taxonomy" id="157652"/>
    <lineage>
        <taxon>Eukaryota</taxon>
        <taxon>Viridiplantae</taxon>
        <taxon>Streptophyta</taxon>
        <taxon>Embryophyta</taxon>
        <taxon>Tracheophyta</taxon>
        <taxon>Spermatophyta</taxon>
        <taxon>Magnoliopsida</taxon>
        <taxon>eudicotyledons</taxon>
        <taxon>Gunneridae</taxon>
        <taxon>Pentapetalae</taxon>
        <taxon>rosids</taxon>
        <taxon>fabids</taxon>
        <taxon>Fabales</taxon>
        <taxon>Fabaceae</taxon>
        <taxon>Papilionoideae</taxon>
        <taxon>50 kb inversion clade</taxon>
        <taxon>NPAAA clade</taxon>
        <taxon>indigoferoid/millettioid clade</taxon>
        <taxon>Phaseoleae</taxon>
        <taxon>Mucuna</taxon>
    </lineage>
</organism>
<gene>
    <name evidence="2" type="primary">pol</name>
    <name evidence="2" type="ORF">CR513_33700</name>
</gene>
<dbReference type="Proteomes" id="UP000257109">
    <property type="component" value="Unassembled WGS sequence"/>
</dbReference>
<dbReference type="InterPro" id="IPR001584">
    <property type="entry name" value="Integrase_cat-core"/>
</dbReference>
<dbReference type="PANTHER" id="PTHR37984">
    <property type="entry name" value="PROTEIN CBG26694"/>
    <property type="match status" value="1"/>
</dbReference>
<dbReference type="GO" id="GO:0015074">
    <property type="term" value="P:DNA integration"/>
    <property type="evidence" value="ECO:0007669"/>
    <property type="project" value="InterPro"/>
</dbReference>
<comment type="caution">
    <text evidence="2">The sequence shown here is derived from an EMBL/GenBank/DDBJ whole genome shotgun (WGS) entry which is preliminary data.</text>
</comment>
<sequence>MRELAAHMQMDTPWPAKSCGKCVKCQTYADNINVAPSTLHNLTPPWPFSMWGIDVIEPVEPKASNGHKFILVAIDYFTKWVEAASYPNVMCSVVVRFIKRDIICHYGLPAHVIIDNNTNLNNKVMIELCE</sequence>
<reference evidence="2" key="1">
    <citation type="submission" date="2018-05" db="EMBL/GenBank/DDBJ databases">
        <title>Draft genome of Mucuna pruriens seed.</title>
        <authorList>
            <person name="Nnadi N.E."/>
            <person name="Vos R."/>
            <person name="Hasami M.H."/>
            <person name="Devisetty U.K."/>
            <person name="Aguiy J.C."/>
        </authorList>
    </citation>
    <scope>NUCLEOTIDE SEQUENCE [LARGE SCALE GENOMIC DNA]</scope>
    <source>
        <strain evidence="2">JCA_2017</strain>
    </source>
</reference>
<name>A0A371G495_MUCPR</name>
<dbReference type="AlphaFoldDB" id="A0A371G495"/>
<dbReference type="Gene3D" id="3.30.420.10">
    <property type="entry name" value="Ribonuclease H-like superfamily/Ribonuclease H"/>
    <property type="match status" value="1"/>
</dbReference>
<evidence type="ECO:0000313" key="3">
    <source>
        <dbReference type="Proteomes" id="UP000257109"/>
    </source>
</evidence>
<dbReference type="InterPro" id="IPR036397">
    <property type="entry name" value="RNaseH_sf"/>
</dbReference>
<dbReference type="InterPro" id="IPR012337">
    <property type="entry name" value="RNaseH-like_sf"/>
</dbReference>
<dbReference type="InterPro" id="IPR050951">
    <property type="entry name" value="Retrovirus_Pol_polyprotein"/>
</dbReference>
<dbReference type="PANTHER" id="PTHR37984:SF5">
    <property type="entry name" value="PROTEIN NYNRIN-LIKE"/>
    <property type="match status" value="1"/>
</dbReference>
<dbReference type="EMBL" id="QJKJ01006864">
    <property type="protein sequence ID" value="RDX85143.1"/>
    <property type="molecule type" value="Genomic_DNA"/>
</dbReference>
<evidence type="ECO:0000313" key="2">
    <source>
        <dbReference type="EMBL" id="RDX85143.1"/>
    </source>
</evidence>
<dbReference type="SUPFAM" id="SSF53098">
    <property type="entry name" value="Ribonuclease H-like"/>
    <property type="match status" value="1"/>
</dbReference>
<feature type="non-terminal residue" evidence="2">
    <location>
        <position position="1"/>
    </location>
</feature>
<feature type="domain" description="Integrase catalytic" evidence="1">
    <location>
        <begin position="43"/>
        <end position="130"/>
    </location>
</feature>
<proteinExistence type="predicted"/>
<accession>A0A371G495</accession>
<keyword evidence="3" id="KW-1185">Reference proteome</keyword>
<dbReference type="Pfam" id="PF00665">
    <property type="entry name" value="rve"/>
    <property type="match status" value="1"/>
</dbReference>
<dbReference type="GO" id="GO:0003676">
    <property type="term" value="F:nucleic acid binding"/>
    <property type="evidence" value="ECO:0007669"/>
    <property type="project" value="InterPro"/>
</dbReference>
<protein>
    <submittedName>
        <fullName evidence="2">Pol polyprotein</fullName>
    </submittedName>
</protein>